<organism evidence="5 6">
    <name type="scientific">Pantoea rodasii</name>
    <dbReference type="NCBI Taxonomy" id="1076549"/>
    <lineage>
        <taxon>Bacteria</taxon>
        <taxon>Pseudomonadati</taxon>
        <taxon>Pseudomonadota</taxon>
        <taxon>Gammaproteobacteria</taxon>
        <taxon>Enterobacterales</taxon>
        <taxon>Erwiniaceae</taxon>
        <taxon>Pantoea</taxon>
    </lineage>
</organism>
<evidence type="ECO:0000256" key="1">
    <source>
        <dbReference type="ARBA" id="ARBA00004496"/>
    </source>
</evidence>
<evidence type="ECO:0000313" key="6">
    <source>
        <dbReference type="Proteomes" id="UP000232062"/>
    </source>
</evidence>
<keyword evidence="3 4" id="KW-0143">Chaperone</keyword>
<comment type="subunit">
    <text evidence="4">Interacts with the cytoplasmic NapA precursor.</text>
</comment>
<dbReference type="OrthoDB" id="6455702at2"/>
<dbReference type="Pfam" id="PF03927">
    <property type="entry name" value="NapD"/>
    <property type="match status" value="1"/>
</dbReference>
<keyword evidence="6" id="KW-1185">Reference proteome</keyword>
<dbReference type="GO" id="GO:0005048">
    <property type="term" value="F:signal sequence binding"/>
    <property type="evidence" value="ECO:0007669"/>
    <property type="project" value="UniProtKB-UniRule"/>
</dbReference>
<dbReference type="Gene3D" id="3.30.70.920">
    <property type="match status" value="1"/>
</dbReference>
<dbReference type="AlphaFoldDB" id="A0A2M9WGU1"/>
<dbReference type="STRING" id="1076549.HA45_15245"/>
<evidence type="ECO:0000313" key="5">
    <source>
        <dbReference type="EMBL" id="PJZ06709.1"/>
    </source>
</evidence>
<comment type="similarity">
    <text evidence="4">Belongs to the NapD family.</text>
</comment>
<accession>A0A2M9WGU1</accession>
<comment type="subcellular location">
    <subcellularLocation>
        <location evidence="1 4">Cytoplasm</location>
    </subcellularLocation>
</comment>
<dbReference type="GO" id="GO:0051224">
    <property type="term" value="P:negative regulation of protein transport"/>
    <property type="evidence" value="ECO:0007669"/>
    <property type="project" value="UniProtKB-UniRule"/>
</dbReference>
<comment type="caution">
    <text evidence="5">The sequence shown here is derived from an EMBL/GenBank/DDBJ whole genome shotgun (WGS) entry which is preliminary data.</text>
</comment>
<sequence>MTHSILPESSWHVCGLVIQARPHAIPAVKQALLTLSDCDIAAEDSARGTLAVTLGAADSRALLDNIEVTRNIPHVLAVSLVYHQQDETEHRHKEAS</sequence>
<evidence type="ECO:0000256" key="4">
    <source>
        <dbReference type="HAMAP-Rule" id="MF_02200"/>
    </source>
</evidence>
<dbReference type="EMBL" id="PIQI01000011">
    <property type="protein sequence ID" value="PJZ06709.1"/>
    <property type="molecule type" value="Genomic_DNA"/>
</dbReference>
<dbReference type="HAMAP" id="MF_02200">
    <property type="entry name" value="NapD"/>
    <property type="match status" value="1"/>
</dbReference>
<dbReference type="GO" id="GO:0005737">
    <property type="term" value="C:cytoplasm"/>
    <property type="evidence" value="ECO:0007669"/>
    <property type="project" value="UniProtKB-SubCell"/>
</dbReference>
<name>A0A2M9WGU1_9GAMM</name>
<dbReference type="PANTHER" id="PTHR38603">
    <property type="entry name" value="CHAPERONE NAPD"/>
    <property type="match status" value="1"/>
</dbReference>
<evidence type="ECO:0000256" key="2">
    <source>
        <dbReference type="ARBA" id="ARBA00022490"/>
    </source>
</evidence>
<dbReference type="InterPro" id="IPR005623">
    <property type="entry name" value="Chaperone_NapD_NO3_reduct"/>
</dbReference>
<protein>
    <recommendedName>
        <fullName evidence="4">Chaperone NapD</fullName>
    </recommendedName>
    <alternativeName>
        <fullName evidence="4">NapA signal peptide-binding chaperone NapD</fullName>
    </alternativeName>
</protein>
<proteinExistence type="inferred from homology"/>
<dbReference type="RefSeq" id="WP_100701229.1">
    <property type="nucleotide sequence ID" value="NZ_MLFP01000011.1"/>
</dbReference>
<comment type="function">
    <text evidence="4">Chaperone for NapA, the catalytic subunit of the periplasmic nitrate reductase. It binds directly and specifically to the twin-arginine signal peptide of NapA, preventing premature interaction with the Tat translocase and premature export.</text>
</comment>
<evidence type="ECO:0000256" key="3">
    <source>
        <dbReference type="ARBA" id="ARBA00023186"/>
    </source>
</evidence>
<dbReference type="PANTHER" id="PTHR38603:SF1">
    <property type="entry name" value="CHAPERONE NAPD"/>
    <property type="match status" value="1"/>
</dbReference>
<keyword evidence="2 4" id="KW-0963">Cytoplasm</keyword>
<gene>
    <name evidence="4" type="primary">napD</name>
    <name evidence="5" type="ORF">PRCB_08345</name>
</gene>
<dbReference type="Proteomes" id="UP000232062">
    <property type="component" value="Unassembled WGS sequence"/>
</dbReference>
<reference evidence="5 6" key="1">
    <citation type="submission" date="2017-11" db="EMBL/GenBank/DDBJ databases">
        <title>The genome sequence of Pantoea rodasii DSM 26611.</title>
        <authorList>
            <person name="Gao J."/>
            <person name="Mao X."/>
            <person name="Sun J."/>
        </authorList>
    </citation>
    <scope>NUCLEOTIDE SEQUENCE [LARGE SCALE GENOMIC DNA]</scope>
    <source>
        <strain evidence="5 6">DSM 26611</strain>
    </source>
</reference>